<keyword evidence="2" id="KW-0328">Glycosyltransferase</keyword>
<evidence type="ECO:0000256" key="2">
    <source>
        <dbReference type="ARBA" id="ARBA00022676"/>
    </source>
</evidence>
<evidence type="ECO:0000256" key="3">
    <source>
        <dbReference type="ARBA" id="ARBA00022679"/>
    </source>
</evidence>
<evidence type="ECO:0000256" key="1">
    <source>
        <dbReference type="ARBA" id="ARBA00009995"/>
    </source>
</evidence>
<dbReference type="FunFam" id="3.40.50.2000:FF:000057">
    <property type="entry name" value="Glycosyltransferase"/>
    <property type="match status" value="1"/>
</dbReference>
<dbReference type="EMBL" id="JACBKZ010000003">
    <property type="protein sequence ID" value="KAF5954503.1"/>
    <property type="molecule type" value="Genomic_DNA"/>
</dbReference>
<comment type="caution">
    <text evidence="5">The sequence shown here is derived from an EMBL/GenBank/DDBJ whole genome shotgun (WGS) entry which is preliminary data.</text>
</comment>
<name>A0A7J7HNQ7_CAMSI</name>
<dbReference type="SMR" id="A0A7J7HNQ7"/>
<evidence type="ECO:0000313" key="5">
    <source>
        <dbReference type="EMBL" id="KAF5954503.1"/>
    </source>
</evidence>
<reference evidence="6" key="1">
    <citation type="journal article" date="2020" name="Nat. Commun.">
        <title>Genome assembly of wild tea tree DASZ reveals pedigree and selection history of tea varieties.</title>
        <authorList>
            <person name="Zhang W."/>
            <person name="Zhang Y."/>
            <person name="Qiu H."/>
            <person name="Guo Y."/>
            <person name="Wan H."/>
            <person name="Zhang X."/>
            <person name="Scossa F."/>
            <person name="Alseekh S."/>
            <person name="Zhang Q."/>
            <person name="Wang P."/>
            <person name="Xu L."/>
            <person name="Schmidt M.H."/>
            <person name="Jia X."/>
            <person name="Li D."/>
            <person name="Zhu A."/>
            <person name="Guo F."/>
            <person name="Chen W."/>
            <person name="Ni D."/>
            <person name="Usadel B."/>
            <person name="Fernie A.R."/>
            <person name="Wen W."/>
        </authorList>
    </citation>
    <scope>NUCLEOTIDE SEQUENCE [LARGE SCALE GENOMIC DNA]</scope>
    <source>
        <strain evidence="6">cv. G240</strain>
    </source>
</reference>
<dbReference type="GO" id="GO:0080043">
    <property type="term" value="F:quercetin 3-O-glucosyltransferase activity"/>
    <property type="evidence" value="ECO:0007669"/>
    <property type="project" value="TreeGrafter"/>
</dbReference>
<sequence length="472" mass="52911">METKEKNPNNKAPHVLVLPFPAQGHINPMLQFCKRLVSKNIKATLANTISISTSIHSNPTNTTTTTTTSPIDVYTISDGYDHGGLAKAESPAAYLKKFRVVGSQTLADLINKLAHIGHPVDALVYDAFLPWALDVAKQFGIVGAVFFTQSCAVNSIYYHVYEGILSLPLSGETVLVPGLPQLQPCEMPSFVYSYGSYPAFYDMLINQFSNIQKADWVFFNTFYQLEEEVADWMAKLWRARTIGPTIPSMYLDKQLKDDKDYGINLFDPNYNVCINWLNAKPINSVIYVSFGSMAEIGFEQMQEIASCLKEIEYNFLWVVRESEEAKLPNKFADETSEKGMVVTWCPQLEVLAHESTGCFATHCGFNSVLEALGLGVPMVAMPQWTDQSTNAKYVEDVWGVGHRARCDEKGIVRKEMLQECIREVMEGEGANEIKKNVIKWKKLAKEAVDEGGSSDKNIEEFVAELLCSQLYY</sequence>
<dbReference type="Pfam" id="PF00201">
    <property type="entry name" value="UDPGT"/>
    <property type="match status" value="1"/>
</dbReference>
<dbReference type="GO" id="GO:0009813">
    <property type="term" value="P:flavonoid biosynthetic process"/>
    <property type="evidence" value="ECO:0007669"/>
    <property type="project" value="UniProtKB-KW"/>
</dbReference>
<dbReference type="Gene3D" id="3.40.50.2000">
    <property type="entry name" value="Glycogen Phosphorylase B"/>
    <property type="match status" value="2"/>
</dbReference>
<dbReference type="FunFam" id="3.40.50.2000:FF:000019">
    <property type="entry name" value="Glycosyltransferase"/>
    <property type="match status" value="1"/>
</dbReference>
<dbReference type="AlphaFoldDB" id="A0A7J7HNQ7"/>
<dbReference type="CDD" id="cd03784">
    <property type="entry name" value="GT1_Gtf-like"/>
    <property type="match status" value="1"/>
</dbReference>
<keyword evidence="3" id="KW-0808">Transferase</keyword>
<dbReference type="GO" id="GO:0080044">
    <property type="term" value="F:quercetin 7-O-glucosyltransferase activity"/>
    <property type="evidence" value="ECO:0007669"/>
    <property type="project" value="TreeGrafter"/>
</dbReference>
<dbReference type="PANTHER" id="PTHR11926">
    <property type="entry name" value="GLUCOSYL/GLUCURONOSYL TRANSFERASES"/>
    <property type="match status" value="1"/>
</dbReference>
<keyword evidence="6" id="KW-1185">Reference proteome</keyword>
<dbReference type="InterPro" id="IPR002213">
    <property type="entry name" value="UDP_glucos_trans"/>
</dbReference>
<evidence type="ECO:0000256" key="4">
    <source>
        <dbReference type="ARBA" id="ARBA00023241"/>
    </source>
</evidence>
<organism evidence="5 6">
    <name type="scientific">Camellia sinensis</name>
    <name type="common">Tea plant</name>
    <name type="synonym">Thea sinensis</name>
    <dbReference type="NCBI Taxonomy" id="4442"/>
    <lineage>
        <taxon>Eukaryota</taxon>
        <taxon>Viridiplantae</taxon>
        <taxon>Streptophyta</taxon>
        <taxon>Embryophyta</taxon>
        <taxon>Tracheophyta</taxon>
        <taxon>Spermatophyta</taxon>
        <taxon>Magnoliopsida</taxon>
        <taxon>eudicotyledons</taxon>
        <taxon>Gunneridae</taxon>
        <taxon>Pentapetalae</taxon>
        <taxon>asterids</taxon>
        <taxon>Ericales</taxon>
        <taxon>Theaceae</taxon>
        <taxon>Camellia</taxon>
    </lineage>
</organism>
<accession>A0A7J7HNQ7</accession>
<dbReference type="Proteomes" id="UP000593564">
    <property type="component" value="Unassembled WGS sequence"/>
</dbReference>
<evidence type="ECO:0000313" key="6">
    <source>
        <dbReference type="Proteomes" id="UP000593564"/>
    </source>
</evidence>
<keyword evidence="4" id="KW-0284">Flavonoid biosynthesis</keyword>
<evidence type="ECO:0008006" key="7">
    <source>
        <dbReference type="Google" id="ProtNLM"/>
    </source>
</evidence>
<proteinExistence type="inferred from homology"/>
<comment type="similarity">
    <text evidence="1">Belongs to the UDP-glycosyltransferase family.</text>
</comment>
<dbReference type="PANTHER" id="PTHR11926:SF1553">
    <property type="entry name" value="GLYCOSYLTRANSFERASE"/>
    <property type="match status" value="1"/>
</dbReference>
<gene>
    <name evidence="5" type="ORF">HYC85_007359</name>
</gene>
<protein>
    <recommendedName>
        <fullName evidence="7">Glycosyltransferase</fullName>
    </recommendedName>
</protein>
<reference evidence="5 6" key="2">
    <citation type="submission" date="2020-07" db="EMBL/GenBank/DDBJ databases">
        <title>Genome assembly of wild tea tree DASZ reveals pedigree and selection history of tea varieties.</title>
        <authorList>
            <person name="Zhang W."/>
        </authorList>
    </citation>
    <scope>NUCLEOTIDE SEQUENCE [LARGE SCALE GENOMIC DNA]</scope>
    <source>
        <strain evidence="6">cv. G240</strain>
        <tissue evidence="5">Leaf</tissue>
    </source>
</reference>
<dbReference type="SUPFAM" id="SSF53756">
    <property type="entry name" value="UDP-Glycosyltransferase/glycogen phosphorylase"/>
    <property type="match status" value="1"/>
</dbReference>